<organism evidence="1 2">
    <name type="scientific">Sinomonas terricola</name>
    <dbReference type="NCBI Taxonomy" id="3110330"/>
    <lineage>
        <taxon>Bacteria</taxon>
        <taxon>Bacillati</taxon>
        <taxon>Actinomycetota</taxon>
        <taxon>Actinomycetes</taxon>
        <taxon>Micrococcales</taxon>
        <taxon>Micrococcaceae</taxon>
        <taxon>Sinomonas</taxon>
    </lineage>
</organism>
<proteinExistence type="predicted"/>
<dbReference type="EMBL" id="JAYGGQ010000003">
    <property type="protein sequence ID" value="MEA5454454.1"/>
    <property type="molecule type" value="Genomic_DNA"/>
</dbReference>
<gene>
    <name evidence="1" type="ORF">SPF06_06945</name>
</gene>
<name>A0ABU5T4L6_9MICC</name>
<dbReference type="Proteomes" id="UP001304769">
    <property type="component" value="Unassembled WGS sequence"/>
</dbReference>
<protein>
    <submittedName>
        <fullName evidence="1">Uncharacterized protein</fullName>
    </submittedName>
</protein>
<comment type="caution">
    <text evidence="1">The sequence shown here is derived from an EMBL/GenBank/DDBJ whole genome shotgun (WGS) entry which is preliminary data.</text>
</comment>
<sequence length="76" mass="8460">MPHHACRISSCRELVCGDEILAQVGGVVHFRGRVTNLHAPMDLFWAVDAIGERRIIDFHEYAVYLVTEAAEAAQVP</sequence>
<evidence type="ECO:0000313" key="2">
    <source>
        <dbReference type="Proteomes" id="UP001304769"/>
    </source>
</evidence>
<reference evidence="1 2" key="1">
    <citation type="submission" date="2023-12" db="EMBL/GenBank/DDBJ databases">
        <title>Sinomonas terricola sp. nov, isolated from litchi orchard soil in Guangdong, PR China.</title>
        <authorList>
            <person name="Jiaxin W."/>
            <person name="Yang Z."/>
            <person name="Honghui Z."/>
        </authorList>
    </citation>
    <scope>NUCLEOTIDE SEQUENCE [LARGE SCALE GENOMIC DNA]</scope>
    <source>
        <strain evidence="1 2">JGH33</strain>
    </source>
</reference>
<keyword evidence="2" id="KW-1185">Reference proteome</keyword>
<dbReference type="RefSeq" id="WP_323278282.1">
    <property type="nucleotide sequence ID" value="NZ_JAYGGQ010000003.1"/>
</dbReference>
<accession>A0ABU5T4L6</accession>
<evidence type="ECO:0000313" key="1">
    <source>
        <dbReference type="EMBL" id="MEA5454454.1"/>
    </source>
</evidence>